<dbReference type="Proteomes" id="UP000037784">
    <property type="component" value="Unassembled WGS sequence"/>
</dbReference>
<gene>
    <name evidence="1" type="ORF">ARMA_1267</name>
</gene>
<name>A0A0M9UCE1_9CHLR</name>
<dbReference type="InParanoid" id="A0A0M9UCE1"/>
<comment type="caution">
    <text evidence="1">The sequence shown here is derived from an EMBL/GenBank/DDBJ whole genome shotgun (WGS) entry which is preliminary data.</text>
</comment>
<evidence type="ECO:0000313" key="1">
    <source>
        <dbReference type="EMBL" id="GAP62844.1"/>
    </source>
</evidence>
<organism evidence="1 2">
    <name type="scientific">Ardenticatena maritima</name>
    <dbReference type="NCBI Taxonomy" id="872965"/>
    <lineage>
        <taxon>Bacteria</taxon>
        <taxon>Bacillati</taxon>
        <taxon>Chloroflexota</taxon>
        <taxon>Ardenticatenia</taxon>
        <taxon>Ardenticatenales</taxon>
        <taxon>Ardenticatenaceae</taxon>
        <taxon>Ardenticatena</taxon>
    </lineage>
</organism>
<reference evidence="2" key="1">
    <citation type="submission" date="2015-08" db="EMBL/GenBank/DDBJ databases">
        <title>Draft Genome Sequence of a Heterotrophic Facultative Anaerobic Bacterium Ardenticatena maritima Strain 110S.</title>
        <authorList>
            <person name="Kawaichi S."/>
            <person name="Yoshida T."/>
            <person name="Sako Y."/>
            <person name="Nakamura R."/>
        </authorList>
    </citation>
    <scope>NUCLEOTIDE SEQUENCE [LARGE SCALE GENOMIC DNA]</scope>
    <source>
        <strain evidence="2">110S</strain>
    </source>
</reference>
<keyword evidence="2" id="KW-1185">Reference proteome</keyword>
<dbReference type="EMBL" id="BBZA01000088">
    <property type="protein sequence ID" value="GAP62844.1"/>
    <property type="molecule type" value="Genomic_DNA"/>
</dbReference>
<dbReference type="AlphaFoldDB" id="A0A0M9UCE1"/>
<proteinExistence type="predicted"/>
<protein>
    <submittedName>
        <fullName evidence="1">Uncharacterized protein</fullName>
    </submittedName>
</protein>
<sequence length="37" mass="4417">MRGLGLFRHEEVATNWEKFLDVSIPLRGLGLFRRHHK</sequence>
<evidence type="ECO:0000313" key="2">
    <source>
        <dbReference type="Proteomes" id="UP000037784"/>
    </source>
</evidence>
<accession>A0A0M9UCE1</accession>